<evidence type="ECO:0000259" key="1">
    <source>
        <dbReference type="Pfam" id="PF13539"/>
    </source>
</evidence>
<dbReference type="InterPro" id="IPR009045">
    <property type="entry name" value="Zn_M74/Hedgehog-like"/>
</dbReference>
<dbReference type="EMBL" id="JARDXE010000017">
    <property type="protein sequence ID" value="MDE8648070.1"/>
    <property type="molecule type" value="Genomic_DNA"/>
</dbReference>
<dbReference type="RefSeq" id="WP_275232307.1">
    <property type="nucleotide sequence ID" value="NZ_JARDXE010000017.1"/>
</dbReference>
<feature type="domain" description="Peptidase M15C" evidence="1">
    <location>
        <begin position="71"/>
        <end position="135"/>
    </location>
</feature>
<sequence length="498" mass="55388">MALITENGWSQVNSNAIVKAVVPGTEAVRIEVRGGVVATILNAWAAWYHGNVETIDRYRPRDYWGWSATNAVSNSNHLSGTAIDLCATQYPWGSDASWNMPPERIAKIREGLRLFDGTIFWGQDWSRKDPMHFQINYPEGDPRLDAFALKLENGYLGIYADEPDDPDDTWLPGGAVGDDENGTYWADVSQYQAAVNDLYPHPILVARSNSGNVEDTRFFQNAQWAKAALDSGRLAAFGVYYFFRPGQANCDLHKEMLVKAGLWQHPRVFTMIDVEGDGGKIRGDHSAEINDEYSRLVKDYGNANRVIGYLNPRADPSLWTQRPGNLKLVVPHYNNDPGNSYDFPGRFAHQYSDRIDCAPFGACDANFTGMSLNELLDMLSIPRRTPVMSTADDILFQLRGSDQDSLAGNTGFVGLRPYDGYSQFLGRFVDRQSIPEALGTLVFESTYRVAPYRNAEKANTQETVLGHAAAGHGAALDANEKLDQVLAILRDLATKKEE</sequence>
<dbReference type="InterPro" id="IPR017853">
    <property type="entry name" value="GH"/>
</dbReference>
<dbReference type="Gene3D" id="3.20.20.80">
    <property type="entry name" value="Glycosidases"/>
    <property type="match status" value="1"/>
</dbReference>
<evidence type="ECO:0000313" key="3">
    <source>
        <dbReference type="Proteomes" id="UP001217325"/>
    </source>
</evidence>
<evidence type="ECO:0000313" key="2">
    <source>
        <dbReference type="EMBL" id="MDE8648070.1"/>
    </source>
</evidence>
<protein>
    <submittedName>
        <fullName evidence="2">M15 family metallopeptidase</fullName>
    </submittedName>
</protein>
<comment type="caution">
    <text evidence="2">The sequence shown here is derived from an EMBL/GenBank/DDBJ whole genome shotgun (WGS) entry which is preliminary data.</text>
</comment>
<name>A0AAW6LRS9_RHOSG</name>
<dbReference type="InterPro" id="IPR039561">
    <property type="entry name" value="Peptidase_M15C"/>
</dbReference>
<dbReference type="SUPFAM" id="SSF55166">
    <property type="entry name" value="Hedgehog/DD-peptidase"/>
    <property type="match status" value="1"/>
</dbReference>
<accession>A0AAW6LRS9</accession>
<gene>
    <name evidence="2" type="ORF">PXH69_24125</name>
</gene>
<dbReference type="Gene3D" id="3.30.1380.10">
    <property type="match status" value="1"/>
</dbReference>
<dbReference type="SUPFAM" id="SSF51445">
    <property type="entry name" value="(Trans)glycosidases"/>
    <property type="match status" value="1"/>
</dbReference>
<reference evidence="2" key="1">
    <citation type="submission" date="2023-02" db="EMBL/GenBank/DDBJ databases">
        <title>A novel hydrolase synthesized by Rhodococcus erythropolis HQ is responsible for the detoxification of Zearalenone.</title>
        <authorList>
            <person name="Hu J."/>
            <person name="Xu J."/>
        </authorList>
    </citation>
    <scope>NUCLEOTIDE SEQUENCE</scope>
    <source>
        <strain evidence="2">HQ</strain>
    </source>
</reference>
<dbReference type="Pfam" id="PF13539">
    <property type="entry name" value="Peptidase_M15_4"/>
    <property type="match status" value="1"/>
</dbReference>
<dbReference type="Proteomes" id="UP001217325">
    <property type="component" value="Unassembled WGS sequence"/>
</dbReference>
<dbReference type="GO" id="GO:0008233">
    <property type="term" value="F:peptidase activity"/>
    <property type="evidence" value="ECO:0007669"/>
    <property type="project" value="InterPro"/>
</dbReference>
<dbReference type="AlphaFoldDB" id="A0AAW6LRS9"/>
<organism evidence="2 3">
    <name type="scientific">Rhodococcus qingshengii</name>
    <dbReference type="NCBI Taxonomy" id="334542"/>
    <lineage>
        <taxon>Bacteria</taxon>
        <taxon>Bacillati</taxon>
        <taxon>Actinomycetota</taxon>
        <taxon>Actinomycetes</taxon>
        <taxon>Mycobacteriales</taxon>
        <taxon>Nocardiaceae</taxon>
        <taxon>Rhodococcus</taxon>
        <taxon>Rhodococcus erythropolis group</taxon>
    </lineage>
</organism>
<proteinExistence type="predicted"/>